<feature type="transmembrane region" description="Helical" evidence="1">
    <location>
        <begin position="56"/>
        <end position="74"/>
    </location>
</feature>
<dbReference type="AlphaFoldDB" id="A0A1G2Q3R7"/>
<feature type="transmembrane region" description="Helical" evidence="1">
    <location>
        <begin position="102"/>
        <end position="118"/>
    </location>
</feature>
<feature type="transmembrane region" description="Helical" evidence="1">
    <location>
        <begin position="79"/>
        <end position="96"/>
    </location>
</feature>
<evidence type="ECO:0000313" key="3">
    <source>
        <dbReference type="Proteomes" id="UP000177575"/>
    </source>
</evidence>
<proteinExistence type="predicted"/>
<keyword evidence="1" id="KW-1133">Transmembrane helix</keyword>
<gene>
    <name evidence="2" type="ORF">A2388_02935</name>
</gene>
<dbReference type="Pfam" id="PF09852">
    <property type="entry name" value="DUF2079"/>
    <property type="match status" value="1"/>
</dbReference>
<accession>A0A1G2Q3R7</accession>
<dbReference type="InterPro" id="IPR018650">
    <property type="entry name" value="STSV1_Orf64"/>
</dbReference>
<feature type="transmembrane region" description="Helical" evidence="1">
    <location>
        <begin position="189"/>
        <end position="207"/>
    </location>
</feature>
<evidence type="ECO:0000256" key="1">
    <source>
        <dbReference type="SAM" id="Phobius"/>
    </source>
</evidence>
<feature type="transmembrane region" description="Helical" evidence="1">
    <location>
        <begin position="296"/>
        <end position="315"/>
    </location>
</feature>
<evidence type="ECO:0008006" key="4">
    <source>
        <dbReference type="Google" id="ProtNLM"/>
    </source>
</evidence>
<sequence length="473" mass="53860">MAMVIYTVIFGFLSIHRYDVFAVNIYDLGNMEQALWNTVHGDFMRMTTHYPAETRLAFHVEPIMLLVSAFYFLWQDPRLLLLLQTILLASGALAVFLLTERILKFEFIALLMAIAYLLNPALHQANLFDFHPLVFGTIFILYAFYFFLKEKYPLSLVLFLLAAFCREEIALMVFLFGLYLFFRQKKWGAIIGLCGLAWGLISLLIIIPNASPGGVPIQYALYERLGNNPTEVITTLISNPFILLDYYSGLGRLNYVIFLLLPFAFLSLLSPWLLLTGIFSFGIIFIRDDLRLLMGIYHYHFALVGSLLLSALYGIKKLDDKFSHRFKDLALYTAIMIVLINMMLLFGHQSTSIKIDYFATKLSTAGQESARVAIKLIPTEASLTASWNLGPHAAGRHDLRTIDSPLSTNSDYILLGNVTNAPCHDQTLTYNINTPKTCEATPEQYQAYITALKKNENYQLIFDQNGILLFKRY</sequence>
<feature type="transmembrane region" description="Helical" evidence="1">
    <location>
        <begin position="255"/>
        <end position="284"/>
    </location>
</feature>
<feature type="transmembrane region" description="Helical" evidence="1">
    <location>
        <begin position="154"/>
        <end position="182"/>
    </location>
</feature>
<name>A0A1G2Q3R7_9BACT</name>
<dbReference type="EMBL" id="MHTC01000022">
    <property type="protein sequence ID" value="OHA55208.1"/>
    <property type="molecule type" value="Genomic_DNA"/>
</dbReference>
<reference evidence="2 3" key="1">
    <citation type="journal article" date="2016" name="Nat. Commun.">
        <title>Thousands of microbial genomes shed light on interconnected biogeochemical processes in an aquifer system.</title>
        <authorList>
            <person name="Anantharaman K."/>
            <person name="Brown C.T."/>
            <person name="Hug L.A."/>
            <person name="Sharon I."/>
            <person name="Castelle C.J."/>
            <person name="Probst A.J."/>
            <person name="Thomas B.C."/>
            <person name="Singh A."/>
            <person name="Wilkins M.J."/>
            <person name="Karaoz U."/>
            <person name="Brodie E.L."/>
            <person name="Williams K.H."/>
            <person name="Hubbard S.S."/>
            <person name="Banfield J.F."/>
        </authorList>
    </citation>
    <scope>NUCLEOTIDE SEQUENCE [LARGE SCALE GENOMIC DNA]</scope>
</reference>
<keyword evidence="1" id="KW-0472">Membrane</keyword>
<evidence type="ECO:0000313" key="2">
    <source>
        <dbReference type="EMBL" id="OHA55208.1"/>
    </source>
</evidence>
<keyword evidence="1" id="KW-0812">Transmembrane</keyword>
<protein>
    <recommendedName>
        <fullName evidence="4">DUF2079 domain-containing protein</fullName>
    </recommendedName>
</protein>
<feature type="transmembrane region" description="Helical" evidence="1">
    <location>
        <begin position="130"/>
        <end position="148"/>
    </location>
</feature>
<dbReference type="Proteomes" id="UP000177575">
    <property type="component" value="Unassembled WGS sequence"/>
</dbReference>
<feature type="transmembrane region" description="Helical" evidence="1">
    <location>
        <begin position="330"/>
        <end position="347"/>
    </location>
</feature>
<comment type="caution">
    <text evidence="2">The sequence shown here is derived from an EMBL/GenBank/DDBJ whole genome shotgun (WGS) entry which is preliminary data.</text>
</comment>
<organism evidence="2 3">
    <name type="scientific">Candidatus Veblenbacteria bacterium RIFOXYB1_FULL_43_13</name>
    <dbReference type="NCBI Taxonomy" id="1802426"/>
    <lineage>
        <taxon>Bacteria</taxon>
        <taxon>Candidatus Vebleniibacteriota</taxon>
    </lineage>
</organism>